<comment type="caution">
    <text evidence="2">The sequence shown here is derived from an EMBL/GenBank/DDBJ whole genome shotgun (WGS) entry which is preliminary data.</text>
</comment>
<accession>A0A9X2LAL4</accession>
<sequence>MTADLTIVPDNHLAVHQGRLQAFLSSFVVTFGAGLATLLFVTLLIISLPLLLAASVTYDPKTRRRKGWQELQPVEA</sequence>
<protein>
    <submittedName>
        <fullName evidence="2">Uncharacterized protein</fullName>
    </submittedName>
</protein>
<keyword evidence="1" id="KW-0472">Membrane</keyword>
<organism evidence="2 3">
    <name type="scientific">Parvularcula maris</name>
    <dbReference type="NCBI Taxonomy" id="2965077"/>
    <lineage>
        <taxon>Bacteria</taxon>
        <taxon>Pseudomonadati</taxon>
        <taxon>Pseudomonadota</taxon>
        <taxon>Alphaproteobacteria</taxon>
        <taxon>Parvularculales</taxon>
        <taxon>Parvularculaceae</taxon>
        <taxon>Parvularcula</taxon>
    </lineage>
</organism>
<gene>
    <name evidence="2" type="ORF">NOG11_11640</name>
</gene>
<keyword evidence="3" id="KW-1185">Reference proteome</keyword>
<keyword evidence="1" id="KW-1133">Transmembrane helix</keyword>
<evidence type="ECO:0000256" key="1">
    <source>
        <dbReference type="SAM" id="Phobius"/>
    </source>
</evidence>
<reference evidence="2" key="1">
    <citation type="submission" date="2022-07" db="EMBL/GenBank/DDBJ databases">
        <title>Parvularcula maris sp. nov., an algicidal bacterium isolated from seawater.</title>
        <authorList>
            <person name="Li F."/>
        </authorList>
    </citation>
    <scope>NUCLEOTIDE SEQUENCE</scope>
    <source>
        <strain evidence="2">BGMRC 0090</strain>
    </source>
</reference>
<proteinExistence type="predicted"/>
<dbReference type="EMBL" id="JANIBC010000011">
    <property type="protein sequence ID" value="MCQ8186041.1"/>
    <property type="molecule type" value="Genomic_DNA"/>
</dbReference>
<evidence type="ECO:0000313" key="2">
    <source>
        <dbReference type="EMBL" id="MCQ8186041.1"/>
    </source>
</evidence>
<keyword evidence="1" id="KW-0812">Transmembrane</keyword>
<evidence type="ECO:0000313" key="3">
    <source>
        <dbReference type="Proteomes" id="UP001142610"/>
    </source>
</evidence>
<name>A0A9X2LAL4_9PROT</name>
<dbReference type="Proteomes" id="UP001142610">
    <property type="component" value="Unassembled WGS sequence"/>
</dbReference>
<dbReference type="AlphaFoldDB" id="A0A9X2LAL4"/>
<feature type="transmembrane region" description="Helical" evidence="1">
    <location>
        <begin position="23"/>
        <end position="56"/>
    </location>
</feature>